<dbReference type="Gene3D" id="3.50.50.60">
    <property type="entry name" value="FAD/NAD(P)-binding domain"/>
    <property type="match status" value="2"/>
</dbReference>
<dbReference type="SUPFAM" id="SSF54373">
    <property type="entry name" value="FAD-linked reductases, C-terminal domain"/>
    <property type="match status" value="1"/>
</dbReference>
<keyword evidence="8" id="KW-0274">FAD</keyword>
<sequence>MADIGAQEDVVIGAHQKNAVKFQKDIDSFVYTIKGALQATSVPMPASYIPTLPIVSWAPDDANSLVINGFNPNQKVSTNLPACAVTRAVGGMATHWTCACLTRRREERNPINQRELDALLRHGKALLDVNGDQFDESIRHHVIESTLADAVEGTREVRSTPLAARRCPENKKFVTWSGSNTVLGEDLSTNKNSRFTLSPETRVTRLVRDPFDPSKIVAAVCRNLKTDRDVLVKYTFVIACGSICTPQILWNSRIRPDALGKHLTEQSIAFCQIVLKRSIVEAISTNPAYKDLVTKHRVKHPNDPLPIPFDFPEPQVTIPYSSKYPWHTQIYRDAFSYGDIGPRSNPRVVVDLRFFGKSDIAEKTRSPLATTTPTSMACRSRPSVSSALERMETAITDMTSTANILGRYLPGSEPQFMEAGLALHITGTTRIGNDTKTSVADPESKVHGFKNLRVGGNGCIPDSTACNSTLTSVAIAIKGAESVVAYLK</sequence>
<comment type="similarity">
    <text evidence="3">Belongs to the GMC oxidoreductase family.</text>
</comment>
<feature type="domain" description="Glucose-methanol-choline oxidoreductase C-terminal" evidence="13">
    <location>
        <begin position="422"/>
        <end position="476"/>
    </location>
</feature>
<dbReference type="NCBIfam" id="TIGR02462">
    <property type="entry name" value="pyranose_ox"/>
    <property type="match status" value="1"/>
</dbReference>
<comment type="catalytic activity">
    <reaction evidence="1">
        <text>D-glucose + O2 = 2-dehydro-D-glucose + H2O2</text>
        <dbReference type="Rhea" id="RHEA:10552"/>
        <dbReference type="ChEBI" id="CHEBI:4167"/>
        <dbReference type="ChEBI" id="CHEBI:15379"/>
        <dbReference type="ChEBI" id="CHEBI:16240"/>
        <dbReference type="ChEBI" id="CHEBI:16609"/>
        <dbReference type="EC" id="1.1.3.10"/>
    </reaction>
</comment>
<evidence type="ECO:0000256" key="4">
    <source>
        <dbReference type="ARBA" id="ARBA00011881"/>
    </source>
</evidence>
<evidence type="ECO:0000259" key="13">
    <source>
        <dbReference type="Pfam" id="PF05199"/>
    </source>
</evidence>
<evidence type="ECO:0000256" key="10">
    <source>
        <dbReference type="ARBA" id="ARBA00030508"/>
    </source>
</evidence>
<organism evidence="14 15">
    <name type="scientific">Armillaria luteobubalina</name>
    <dbReference type="NCBI Taxonomy" id="153913"/>
    <lineage>
        <taxon>Eukaryota</taxon>
        <taxon>Fungi</taxon>
        <taxon>Dikarya</taxon>
        <taxon>Basidiomycota</taxon>
        <taxon>Agaricomycotina</taxon>
        <taxon>Agaricomycetes</taxon>
        <taxon>Agaricomycetidae</taxon>
        <taxon>Agaricales</taxon>
        <taxon>Marasmiineae</taxon>
        <taxon>Physalacriaceae</taxon>
        <taxon>Armillaria</taxon>
    </lineage>
</organism>
<dbReference type="InterPro" id="IPR036188">
    <property type="entry name" value="FAD/NAD-bd_sf"/>
</dbReference>
<comment type="cofactor">
    <cofactor evidence="2">
        <name>FAD</name>
        <dbReference type="ChEBI" id="CHEBI:57692"/>
    </cofactor>
</comment>
<keyword evidence="9" id="KW-0560">Oxidoreductase</keyword>
<dbReference type="PANTHER" id="PTHR42784:SF1">
    <property type="entry name" value="PYRANOSE 2-OXIDASE"/>
    <property type="match status" value="1"/>
</dbReference>
<comment type="subunit">
    <text evidence="4">Homotetramer.</text>
</comment>
<dbReference type="AlphaFoldDB" id="A0AA39QJY5"/>
<proteinExistence type="inferred from homology"/>
<dbReference type="GO" id="GO:0050660">
    <property type="term" value="F:flavin adenine dinucleotide binding"/>
    <property type="evidence" value="ECO:0007669"/>
    <property type="project" value="InterPro"/>
</dbReference>
<evidence type="ECO:0000256" key="2">
    <source>
        <dbReference type="ARBA" id="ARBA00001974"/>
    </source>
</evidence>
<dbReference type="Proteomes" id="UP001175228">
    <property type="component" value="Unassembled WGS sequence"/>
</dbReference>
<reference evidence="14" key="1">
    <citation type="submission" date="2023-06" db="EMBL/GenBank/DDBJ databases">
        <authorList>
            <consortium name="Lawrence Berkeley National Laboratory"/>
            <person name="Ahrendt S."/>
            <person name="Sahu N."/>
            <person name="Indic B."/>
            <person name="Wong-Bajracharya J."/>
            <person name="Merenyi Z."/>
            <person name="Ke H.-M."/>
            <person name="Monk M."/>
            <person name="Kocsube S."/>
            <person name="Drula E."/>
            <person name="Lipzen A."/>
            <person name="Balint B."/>
            <person name="Henrissat B."/>
            <person name="Andreopoulos B."/>
            <person name="Martin F.M."/>
            <person name="Harder C.B."/>
            <person name="Rigling D."/>
            <person name="Ford K.L."/>
            <person name="Foster G.D."/>
            <person name="Pangilinan J."/>
            <person name="Papanicolaou A."/>
            <person name="Barry K."/>
            <person name="LaButti K."/>
            <person name="Viragh M."/>
            <person name="Koriabine M."/>
            <person name="Yan M."/>
            <person name="Riley R."/>
            <person name="Champramary S."/>
            <person name="Plett K.L."/>
            <person name="Tsai I.J."/>
            <person name="Slot J."/>
            <person name="Sipos G."/>
            <person name="Plett J."/>
            <person name="Nagy L.G."/>
            <person name="Grigoriev I.V."/>
        </authorList>
    </citation>
    <scope>NUCLEOTIDE SEQUENCE</scope>
    <source>
        <strain evidence="14">HWK02</strain>
    </source>
</reference>
<evidence type="ECO:0000256" key="1">
    <source>
        <dbReference type="ARBA" id="ARBA00000827"/>
    </source>
</evidence>
<keyword evidence="15" id="KW-1185">Reference proteome</keyword>
<comment type="caution">
    <text evidence="14">The sequence shown here is derived from an EMBL/GenBank/DDBJ whole genome shotgun (WGS) entry which is preliminary data.</text>
</comment>
<evidence type="ECO:0000256" key="9">
    <source>
        <dbReference type="ARBA" id="ARBA00023002"/>
    </source>
</evidence>
<protein>
    <recommendedName>
        <fullName evidence="6">Pyranose 2-oxidase</fullName>
        <ecNumber evidence="5">1.1.3.10</ecNumber>
    </recommendedName>
    <alternativeName>
        <fullName evidence="11">FAD-oxidoreductase</fullName>
    </alternativeName>
    <alternativeName>
        <fullName evidence="10">Glucose 2-oxidase</fullName>
    </alternativeName>
    <alternativeName>
        <fullName evidence="12">Pyranose:oxygen 2-oxidoreductase</fullName>
    </alternativeName>
</protein>
<keyword evidence="7" id="KW-0285">Flavoprotein</keyword>
<dbReference type="Pfam" id="PF05199">
    <property type="entry name" value="GMC_oxred_C"/>
    <property type="match status" value="1"/>
</dbReference>
<accession>A0AA39QJY5</accession>
<dbReference type="PANTHER" id="PTHR42784">
    <property type="entry name" value="PYRANOSE 2-OXIDASE"/>
    <property type="match status" value="1"/>
</dbReference>
<evidence type="ECO:0000256" key="8">
    <source>
        <dbReference type="ARBA" id="ARBA00022827"/>
    </source>
</evidence>
<name>A0AA39QJY5_9AGAR</name>
<evidence type="ECO:0000256" key="7">
    <source>
        <dbReference type="ARBA" id="ARBA00022630"/>
    </source>
</evidence>
<evidence type="ECO:0000313" key="15">
    <source>
        <dbReference type="Proteomes" id="UP001175228"/>
    </source>
</evidence>
<dbReference type="InterPro" id="IPR007867">
    <property type="entry name" value="GMC_OxRtase_C"/>
</dbReference>
<dbReference type="InterPro" id="IPR051473">
    <property type="entry name" value="P2Ox-like"/>
</dbReference>
<gene>
    <name evidence="14" type="ORF">EDD18DRAFT_1344575</name>
</gene>
<dbReference type="InterPro" id="IPR012814">
    <property type="entry name" value="P2OX"/>
</dbReference>
<dbReference type="GO" id="GO:0050233">
    <property type="term" value="F:pyranose oxidase activity"/>
    <property type="evidence" value="ECO:0007669"/>
    <property type="project" value="UniProtKB-EC"/>
</dbReference>
<dbReference type="SUPFAM" id="SSF51905">
    <property type="entry name" value="FAD/NAD(P)-binding domain"/>
    <property type="match status" value="1"/>
</dbReference>
<evidence type="ECO:0000256" key="12">
    <source>
        <dbReference type="ARBA" id="ARBA00031330"/>
    </source>
</evidence>
<evidence type="ECO:0000313" key="14">
    <source>
        <dbReference type="EMBL" id="KAK0503731.1"/>
    </source>
</evidence>
<evidence type="ECO:0000256" key="5">
    <source>
        <dbReference type="ARBA" id="ARBA00013082"/>
    </source>
</evidence>
<evidence type="ECO:0000256" key="3">
    <source>
        <dbReference type="ARBA" id="ARBA00010790"/>
    </source>
</evidence>
<dbReference type="EMBL" id="JAUEPU010000003">
    <property type="protein sequence ID" value="KAK0503731.1"/>
    <property type="molecule type" value="Genomic_DNA"/>
</dbReference>
<evidence type="ECO:0000256" key="6">
    <source>
        <dbReference type="ARBA" id="ARBA00016408"/>
    </source>
</evidence>
<dbReference type="EC" id="1.1.3.10" evidence="5"/>
<evidence type="ECO:0000256" key="11">
    <source>
        <dbReference type="ARBA" id="ARBA00031159"/>
    </source>
</evidence>